<name>A0A937XJQ0_UNCW3</name>
<dbReference type="Gene3D" id="2.60.40.10">
    <property type="entry name" value="Immunoglobulins"/>
    <property type="match status" value="1"/>
</dbReference>
<dbReference type="InterPro" id="IPR026444">
    <property type="entry name" value="Secre_tail"/>
</dbReference>
<evidence type="ECO:0000313" key="2">
    <source>
        <dbReference type="EMBL" id="MBM3332978.1"/>
    </source>
</evidence>
<organism evidence="2 3">
    <name type="scientific">candidate division WOR-3 bacterium</name>
    <dbReference type="NCBI Taxonomy" id="2052148"/>
    <lineage>
        <taxon>Bacteria</taxon>
        <taxon>Bacteria division WOR-3</taxon>
    </lineage>
</organism>
<feature type="chain" id="PRO_5037482784" evidence="1">
    <location>
        <begin position="27"/>
        <end position="662"/>
    </location>
</feature>
<protein>
    <submittedName>
        <fullName evidence="2">T9SS type A sorting domain-containing protein</fullName>
    </submittedName>
</protein>
<proteinExistence type="predicted"/>
<gene>
    <name evidence="2" type="ORF">FJY68_14220</name>
</gene>
<dbReference type="NCBIfam" id="TIGR04183">
    <property type="entry name" value="Por_Secre_tail"/>
    <property type="match status" value="1"/>
</dbReference>
<keyword evidence="1" id="KW-0732">Signal</keyword>
<dbReference type="InterPro" id="IPR013783">
    <property type="entry name" value="Ig-like_fold"/>
</dbReference>
<feature type="signal peptide" evidence="1">
    <location>
        <begin position="1"/>
        <end position="26"/>
    </location>
</feature>
<dbReference type="EMBL" id="VGIR01000194">
    <property type="protein sequence ID" value="MBM3332978.1"/>
    <property type="molecule type" value="Genomic_DNA"/>
</dbReference>
<evidence type="ECO:0000256" key="1">
    <source>
        <dbReference type="SAM" id="SignalP"/>
    </source>
</evidence>
<accession>A0A937XJQ0</accession>
<dbReference type="Proteomes" id="UP000779900">
    <property type="component" value="Unassembled WGS sequence"/>
</dbReference>
<evidence type="ECO:0000313" key="3">
    <source>
        <dbReference type="Proteomes" id="UP000779900"/>
    </source>
</evidence>
<sequence length="662" mass="70950">MCPEYSPCPRKPLICVCLLLAGVLLAKPASPGAIVRLGAPMARPLAGAVEQSLWGLSPNGAAADMFPNDVGATSILPAPDIYSRFHDTVFPGGCVMNLGTQIQANIPVICIISDSATGARVYGPETAYVASLGPGDSRMVCFPSWIPPAEERRYFDTVATAFPGDQDTTNDWTYGRLTVSDWGMGHLSYNDGTFETRLTWLAGGEFAERFIAPGRPVTIESVAVWLSSTYDTTYDAQVRVYDVANSPLGFPGSQLGAWVGRLRTDTWPFLCKNYVHFEPPLVVDRDTLFVSYYQTSIRPNWPYLGLDTIGNTGHWNHWSRPKGGSWSQGEVGDCAIDVYFAGPLLDAAVDRIGYPPGQIEYNTNFKPQVIVKNAARCSCHDIPVTFCIIGNVGDTVYSCTASSGPLAAGETTAVTFAASVTPGPGEYTMTCIALLPGDEIPGNDMLTMPLVVNTPLFDASLEEIVVPPGRVEPNTTLNPKIVVRNNAVYDCNDIPARLCILTTAGDTIYASTAGSGPVQSGQSGVVTFPDSITPSLGYYTITGITLLPCDINPGNDTLVGQFEVMYPRFGVEASAVDSIYFTITPNPLGRFAAARHSLPKAGFLALVFYDATGQKVHSQVIAAGRVGTTVIDLRVLKAGVYVVKVKANGFCTTQKLVIGRWP</sequence>
<reference evidence="2" key="1">
    <citation type="submission" date="2019-03" db="EMBL/GenBank/DDBJ databases">
        <title>Lake Tanganyika Metagenome-Assembled Genomes (MAGs).</title>
        <authorList>
            <person name="Tran P."/>
        </authorList>
    </citation>
    <scope>NUCLEOTIDE SEQUENCE</scope>
    <source>
        <strain evidence="2">K_DeepCast_150m_m2_040</strain>
    </source>
</reference>
<comment type="caution">
    <text evidence="2">The sequence shown here is derived from an EMBL/GenBank/DDBJ whole genome shotgun (WGS) entry which is preliminary data.</text>
</comment>
<dbReference type="AlphaFoldDB" id="A0A937XJQ0"/>